<evidence type="ECO:0000313" key="3">
    <source>
        <dbReference type="Proteomes" id="UP001558534"/>
    </source>
</evidence>
<keyword evidence="1" id="KW-0472">Membrane</keyword>
<dbReference type="Proteomes" id="UP001558534">
    <property type="component" value="Unassembled WGS sequence"/>
</dbReference>
<comment type="caution">
    <text evidence="2">The sequence shown here is derived from an EMBL/GenBank/DDBJ whole genome shotgun (WGS) entry which is preliminary data.</text>
</comment>
<keyword evidence="1" id="KW-0812">Transmembrane</keyword>
<protein>
    <recommendedName>
        <fullName evidence="4">Group-specific protein</fullName>
    </recommendedName>
</protein>
<dbReference type="EMBL" id="JBFRHK010000005">
    <property type="protein sequence ID" value="MEX3745439.1"/>
    <property type="molecule type" value="Genomic_DNA"/>
</dbReference>
<evidence type="ECO:0008006" key="4">
    <source>
        <dbReference type="Google" id="ProtNLM"/>
    </source>
</evidence>
<keyword evidence="1" id="KW-1133">Transmembrane helix</keyword>
<name>A0ABV3VX10_9BACI</name>
<evidence type="ECO:0000256" key="1">
    <source>
        <dbReference type="SAM" id="Phobius"/>
    </source>
</evidence>
<sequence>MIYRLFEEGNNEWLEKSILYEEERLMSKNLQPFSIVFMGICIILSSWLISQSLITNHVAIEKTDNEQNRYDFITIASDYFIIFDKQKGEYWMKIGSSDWEKQQSFSNPTE</sequence>
<keyword evidence="3" id="KW-1185">Reference proteome</keyword>
<organism evidence="2 3">
    <name type="scientific">Lysinibacillus xylanilyticus</name>
    <dbReference type="NCBI Taxonomy" id="582475"/>
    <lineage>
        <taxon>Bacteria</taxon>
        <taxon>Bacillati</taxon>
        <taxon>Bacillota</taxon>
        <taxon>Bacilli</taxon>
        <taxon>Bacillales</taxon>
        <taxon>Bacillaceae</taxon>
        <taxon>Lysinibacillus</taxon>
    </lineage>
</organism>
<gene>
    <name evidence="2" type="ORF">AB1300_09845</name>
</gene>
<accession>A0ABV3VX10</accession>
<reference evidence="2 3" key="1">
    <citation type="submission" date="2024-07" db="EMBL/GenBank/DDBJ databases">
        <title>Characterization of a bacterium isolated from hydrolysated instant sea cucumber by whole-genome sequencing and metabolomics.</title>
        <authorList>
            <person name="Luo X."/>
            <person name="Zhang Z."/>
            <person name="Zheng Z."/>
            <person name="Zhang W."/>
            <person name="Ming T."/>
            <person name="Jiao L."/>
            <person name="Su X."/>
            <person name="Kong F."/>
            <person name="Xu J."/>
        </authorList>
    </citation>
    <scope>NUCLEOTIDE SEQUENCE [LARGE SCALE GENOMIC DNA]</scope>
    <source>
        <strain evidence="2 3">XL-2024</strain>
    </source>
</reference>
<proteinExistence type="predicted"/>
<feature type="transmembrane region" description="Helical" evidence="1">
    <location>
        <begin position="30"/>
        <end position="49"/>
    </location>
</feature>
<evidence type="ECO:0000313" key="2">
    <source>
        <dbReference type="EMBL" id="MEX3745439.1"/>
    </source>
</evidence>